<feature type="compositionally biased region" description="Pro residues" evidence="1">
    <location>
        <begin position="63"/>
        <end position="73"/>
    </location>
</feature>
<protein>
    <submittedName>
        <fullName evidence="3">Uncharacterized protein</fullName>
    </submittedName>
</protein>
<gene>
    <name evidence="3" type="ORF">EGYM00392_LOCUS41946</name>
</gene>
<keyword evidence="2" id="KW-0472">Membrane</keyword>
<name>A0A7S1J314_9EUGL</name>
<keyword evidence="2" id="KW-1133">Transmembrane helix</keyword>
<accession>A0A7S1J314</accession>
<evidence type="ECO:0000256" key="2">
    <source>
        <dbReference type="SAM" id="Phobius"/>
    </source>
</evidence>
<proteinExistence type="predicted"/>
<organism evidence="3">
    <name type="scientific">Eutreptiella gymnastica</name>
    <dbReference type="NCBI Taxonomy" id="73025"/>
    <lineage>
        <taxon>Eukaryota</taxon>
        <taxon>Discoba</taxon>
        <taxon>Euglenozoa</taxon>
        <taxon>Euglenida</taxon>
        <taxon>Spirocuta</taxon>
        <taxon>Euglenophyceae</taxon>
        <taxon>Eutreptiales</taxon>
        <taxon>Eutreptiaceae</taxon>
        <taxon>Eutreptiella</taxon>
    </lineage>
</organism>
<dbReference type="EMBL" id="HBGA01112743">
    <property type="protein sequence ID" value="CAD9030806.1"/>
    <property type="molecule type" value="Transcribed_RNA"/>
</dbReference>
<evidence type="ECO:0000313" key="3">
    <source>
        <dbReference type="EMBL" id="CAD9030806.1"/>
    </source>
</evidence>
<feature type="transmembrane region" description="Helical" evidence="2">
    <location>
        <begin position="12"/>
        <end position="31"/>
    </location>
</feature>
<dbReference type="AlphaFoldDB" id="A0A7S1J314"/>
<evidence type="ECO:0000256" key="1">
    <source>
        <dbReference type="SAM" id="MobiDB-lite"/>
    </source>
</evidence>
<sequence>MLDCMPRLQYKLHFLFFCCITLTLVSLYHSLGRRQRARTASANGSGGGAYPRILHGAQRLAQPPRPPNPPDTKGPPFSWKVNAAPDVAQTPGHAGQAVRLNSAAMGRPAPPVSPPPAAVELHPLEGAAGEVATATGHRPHVPTVPLEPQVAPVPAEPPGQAGIEAHDPSEGEYHLDRPLTQIRRDIANCAHLRADTDSLRHLRTANFTFSKRWPGINVKMWAQLSNGMKTMYRFARCRTYTDWCTNFVSEVIGYHVARVLARDKVPPIVLRRVPFEWLCAQQSPKECAEFAHHAPHGADGLVLGSLQEMWPGVTMKADTAAWKGVGRRPVWPPSPRRPWCDATRSAQPPPSEEDAWNWGQWSDLLLFDYLTDNNDRFMKGTNLFWRGAGGWDMPWIGNGAGFARGAQSNPKKALCGVCKFRRQTVQALRTLQDLGGLVRLSVERCEGPNVTLFKGQSAAGMDQVYADLTMRQNWFLRSHLEADCAATFGETAVISLP</sequence>
<keyword evidence="2" id="KW-0812">Transmembrane</keyword>
<reference evidence="3" key="1">
    <citation type="submission" date="2021-01" db="EMBL/GenBank/DDBJ databases">
        <authorList>
            <person name="Corre E."/>
            <person name="Pelletier E."/>
            <person name="Niang G."/>
            <person name="Scheremetjew M."/>
            <person name="Finn R."/>
            <person name="Kale V."/>
            <person name="Holt S."/>
            <person name="Cochrane G."/>
            <person name="Meng A."/>
            <person name="Brown T."/>
            <person name="Cohen L."/>
        </authorList>
    </citation>
    <scope>NUCLEOTIDE SEQUENCE</scope>
    <source>
        <strain evidence="3">NIES-381</strain>
    </source>
</reference>
<feature type="region of interest" description="Disordered" evidence="1">
    <location>
        <begin position="59"/>
        <end position="94"/>
    </location>
</feature>